<proteinExistence type="inferred from homology"/>
<dbReference type="HAMAP" id="MF_01440">
    <property type="entry name" value="CheD"/>
    <property type="match status" value="1"/>
</dbReference>
<dbReference type="EMBL" id="FQYT01000017">
    <property type="protein sequence ID" value="SHJ31348.1"/>
    <property type="molecule type" value="Genomic_DNA"/>
</dbReference>
<dbReference type="InterPro" id="IPR005659">
    <property type="entry name" value="Chemorcpt_Glu_NH3ase_CheD"/>
</dbReference>
<dbReference type="OrthoDB" id="9807202at2"/>
<dbReference type="Proteomes" id="UP000184342">
    <property type="component" value="Unassembled WGS sequence"/>
</dbReference>
<comment type="similarity">
    <text evidence="3">Belongs to the CheD family.</text>
</comment>
<comment type="function">
    <text evidence="3">Probably deamidates glutamine residues to glutamate on methyl-accepting chemotaxis receptors (MCPs), playing an important role in chemotaxis.</text>
</comment>
<evidence type="ECO:0000256" key="2">
    <source>
        <dbReference type="ARBA" id="ARBA00022801"/>
    </source>
</evidence>
<dbReference type="Pfam" id="PF03975">
    <property type="entry name" value="CheD"/>
    <property type="match status" value="1"/>
</dbReference>
<keyword evidence="1 3" id="KW-0145">Chemotaxis</keyword>
<dbReference type="GO" id="GO:0006935">
    <property type="term" value="P:chemotaxis"/>
    <property type="evidence" value="ECO:0007669"/>
    <property type="project" value="UniProtKB-UniRule"/>
</dbReference>
<evidence type="ECO:0000313" key="5">
    <source>
        <dbReference type="Proteomes" id="UP000184342"/>
    </source>
</evidence>
<evidence type="ECO:0000313" key="4">
    <source>
        <dbReference type="EMBL" id="SHJ31348.1"/>
    </source>
</evidence>
<name>A0A1M6IAF0_9FIRM</name>
<gene>
    <name evidence="3" type="primary">cheD</name>
    <name evidence="4" type="ORF">SAMN02745691_01729</name>
</gene>
<dbReference type="InterPro" id="IPR038592">
    <property type="entry name" value="CheD-like_sf"/>
</dbReference>
<dbReference type="Gene3D" id="3.30.1330.200">
    <property type="match status" value="1"/>
</dbReference>
<dbReference type="GO" id="GO:0050568">
    <property type="term" value="F:protein-glutamine glutaminase activity"/>
    <property type="evidence" value="ECO:0007669"/>
    <property type="project" value="UniProtKB-UniRule"/>
</dbReference>
<evidence type="ECO:0000256" key="1">
    <source>
        <dbReference type="ARBA" id="ARBA00022500"/>
    </source>
</evidence>
<dbReference type="AlphaFoldDB" id="A0A1M6IAF0"/>
<comment type="catalytic activity">
    <reaction evidence="3">
        <text>L-glutaminyl-[protein] + H2O = L-glutamyl-[protein] + NH4(+)</text>
        <dbReference type="Rhea" id="RHEA:16441"/>
        <dbReference type="Rhea" id="RHEA-COMP:10207"/>
        <dbReference type="Rhea" id="RHEA-COMP:10208"/>
        <dbReference type="ChEBI" id="CHEBI:15377"/>
        <dbReference type="ChEBI" id="CHEBI:28938"/>
        <dbReference type="ChEBI" id="CHEBI:29973"/>
        <dbReference type="ChEBI" id="CHEBI:30011"/>
        <dbReference type="EC" id="3.5.1.44"/>
    </reaction>
</comment>
<dbReference type="InterPro" id="IPR011324">
    <property type="entry name" value="Cytotoxic_necrot_fac-like_cat"/>
</dbReference>
<dbReference type="STRING" id="1122934.SAMN02745691_01729"/>
<dbReference type="PANTHER" id="PTHR35147">
    <property type="entry name" value="CHEMORECEPTOR GLUTAMINE DEAMIDASE CHED-RELATED"/>
    <property type="match status" value="1"/>
</dbReference>
<organism evidence="4 5">
    <name type="scientific">Parasporobacterium paucivorans DSM 15970</name>
    <dbReference type="NCBI Taxonomy" id="1122934"/>
    <lineage>
        <taxon>Bacteria</taxon>
        <taxon>Bacillati</taxon>
        <taxon>Bacillota</taxon>
        <taxon>Clostridia</taxon>
        <taxon>Lachnospirales</taxon>
        <taxon>Lachnospiraceae</taxon>
        <taxon>Parasporobacterium</taxon>
    </lineage>
</organism>
<protein>
    <recommendedName>
        <fullName evidence="3">Probable chemoreceptor glutamine deamidase CheD</fullName>
        <ecNumber evidence="3">3.5.1.44</ecNumber>
    </recommendedName>
</protein>
<dbReference type="PANTHER" id="PTHR35147:SF1">
    <property type="entry name" value="CHEMORECEPTOR GLUTAMINE DEAMIDASE CHED-RELATED"/>
    <property type="match status" value="1"/>
</dbReference>
<dbReference type="EC" id="3.5.1.44" evidence="3"/>
<accession>A0A1M6IAF0</accession>
<sequence>MNKNITVGIADMKIARGEGTIVTHALGSCIGITFYDPMIRLGAMVHIMLPECRNIKDTSVFKYADSGIKETLRKLSAYGGSRARMECKIAGGAKMFEFKGGGELGNIGLRNAESVRRILKQEGLTLRGEDTGSNYARTMSLELHTGNVTIKTYGRAEISL</sequence>
<evidence type="ECO:0000256" key="3">
    <source>
        <dbReference type="HAMAP-Rule" id="MF_01440"/>
    </source>
</evidence>
<dbReference type="RefSeq" id="WP_073994022.1">
    <property type="nucleotide sequence ID" value="NZ_FQYT01000017.1"/>
</dbReference>
<dbReference type="SUPFAM" id="SSF64438">
    <property type="entry name" value="CNF1/YfiH-like putative cysteine hydrolases"/>
    <property type="match status" value="1"/>
</dbReference>
<reference evidence="4 5" key="1">
    <citation type="submission" date="2016-11" db="EMBL/GenBank/DDBJ databases">
        <authorList>
            <person name="Jaros S."/>
            <person name="Januszkiewicz K."/>
            <person name="Wedrychowicz H."/>
        </authorList>
    </citation>
    <scope>NUCLEOTIDE SEQUENCE [LARGE SCALE GENOMIC DNA]</scope>
    <source>
        <strain evidence="4 5">DSM 15970</strain>
    </source>
</reference>
<keyword evidence="2 3" id="KW-0378">Hydrolase</keyword>
<dbReference type="PROSITE" id="PS51257">
    <property type="entry name" value="PROKAR_LIPOPROTEIN"/>
    <property type="match status" value="1"/>
</dbReference>
<dbReference type="CDD" id="cd16352">
    <property type="entry name" value="CheD"/>
    <property type="match status" value="1"/>
</dbReference>
<keyword evidence="5" id="KW-1185">Reference proteome</keyword>